<protein>
    <submittedName>
        <fullName evidence="10">Collagenase</fullName>
        <ecNumber evidence="10">3.4.24.3</ecNumber>
    </submittedName>
</protein>
<evidence type="ECO:0000313" key="11">
    <source>
        <dbReference type="Proteomes" id="UP001239169"/>
    </source>
</evidence>
<dbReference type="EC" id="3.4.24.3" evidence="10"/>
<reference evidence="10 11" key="1">
    <citation type="submission" date="2023-04" db="EMBL/GenBank/DDBJ databases">
        <title>Bacteria Genome Submission.</title>
        <authorList>
            <person name="Isaac P."/>
        </authorList>
    </citation>
    <scope>NUCLEOTIDE SEQUENCE [LARGE SCALE GENOMIC DNA]</scope>
    <source>
        <strain evidence="10 11">SampleS7P1</strain>
    </source>
</reference>
<dbReference type="InterPro" id="IPR002169">
    <property type="entry name" value="Peptidase_M9A/M9B"/>
</dbReference>
<keyword evidence="7 10" id="KW-0378">Hydrolase</keyword>
<keyword evidence="4" id="KW-0645">Protease</keyword>
<dbReference type="Proteomes" id="UP001239169">
    <property type="component" value="Chromosome"/>
</dbReference>
<evidence type="ECO:0000313" key="10">
    <source>
        <dbReference type="EMBL" id="WGX77169.1"/>
    </source>
</evidence>
<comment type="cofactor">
    <cofactor evidence="1">
        <name>Zn(2+)</name>
        <dbReference type="ChEBI" id="CHEBI:29105"/>
    </cofactor>
</comment>
<dbReference type="Gene3D" id="1.10.390.20">
    <property type="match status" value="1"/>
</dbReference>
<dbReference type="GO" id="GO:0004222">
    <property type="term" value="F:metalloendopeptidase activity"/>
    <property type="evidence" value="ECO:0007669"/>
    <property type="project" value="UniProtKB-EC"/>
</dbReference>
<evidence type="ECO:0000256" key="8">
    <source>
        <dbReference type="ARBA" id="ARBA00022833"/>
    </source>
</evidence>
<dbReference type="EMBL" id="CP124685">
    <property type="protein sequence ID" value="WGX77169.1"/>
    <property type="molecule type" value="Genomic_DNA"/>
</dbReference>
<comment type="subcellular location">
    <subcellularLocation>
        <location evidence="2">Secreted</location>
    </subcellularLocation>
</comment>
<accession>A0ABY8R6K7</accession>
<keyword evidence="8" id="KW-0862">Zinc</keyword>
<gene>
    <name evidence="10" type="ORF">QJS64_01480</name>
</gene>
<keyword evidence="9" id="KW-0482">Metalloprotease</keyword>
<dbReference type="PANTHER" id="PTHR13062">
    <property type="entry name" value="COLLAGENASE"/>
    <property type="match status" value="1"/>
</dbReference>
<evidence type="ECO:0000256" key="1">
    <source>
        <dbReference type="ARBA" id="ARBA00001947"/>
    </source>
</evidence>
<keyword evidence="6" id="KW-0732">Signal</keyword>
<sequence length="152" mass="17382">MFAGSTRDNDVLPRKSQVSGLATDPAERFSTDKLLHSKYGSWDFYYYGFAFCDYMYNNRLDIFNNLVDNIISNNVSGYDSYIETLSKSTKVDQGYQTHMQNLVDKYDSLTVPLVSDDYLDTHDAIDLNKISSDIKNTVPLKNVNIVREKASF</sequence>
<dbReference type="PANTHER" id="PTHR13062:SF9">
    <property type="entry name" value="MICROBIAL COLLAGENASE"/>
    <property type="match status" value="1"/>
</dbReference>
<keyword evidence="5" id="KW-0479">Metal-binding</keyword>
<evidence type="ECO:0000256" key="5">
    <source>
        <dbReference type="ARBA" id="ARBA00022723"/>
    </source>
</evidence>
<evidence type="ECO:0000256" key="7">
    <source>
        <dbReference type="ARBA" id="ARBA00022801"/>
    </source>
</evidence>
<evidence type="ECO:0000256" key="3">
    <source>
        <dbReference type="ARBA" id="ARBA00022525"/>
    </source>
</evidence>
<dbReference type="Pfam" id="PF01752">
    <property type="entry name" value="Peptidase_M9"/>
    <property type="match status" value="1"/>
</dbReference>
<keyword evidence="3" id="KW-0964">Secreted</keyword>
<keyword evidence="11" id="KW-1185">Reference proteome</keyword>
<name>A0ABY8R6K7_PARBF</name>
<evidence type="ECO:0000256" key="9">
    <source>
        <dbReference type="ARBA" id="ARBA00023049"/>
    </source>
</evidence>
<proteinExistence type="predicted"/>
<evidence type="ECO:0000256" key="6">
    <source>
        <dbReference type="ARBA" id="ARBA00022729"/>
    </source>
</evidence>
<organism evidence="10 11">
    <name type="scientific">Paraclostridium bifermentans</name>
    <name type="common">Clostridium bifermentans</name>
    <dbReference type="NCBI Taxonomy" id="1490"/>
    <lineage>
        <taxon>Bacteria</taxon>
        <taxon>Bacillati</taxon>
        <taxon>Bacillota</taxon>
        <taxon>Clostridia</taxon>
        <taxon>Peptostreptococcales</taxon>
        <taxon>Peptostreptococcaceae</taxon>
        <taxon>Paraclostridium</taxon>
    </lineage>
</organism>
<evidence type="ECO:0000256" key="2">
    <source>
        <dbReference type="ARBA" id="ARBA00004613"/>
    </source>
</evidence>
<evidence type="ECO:0000256" key="4">
    <source>
        <dbReference type="ARBA" id="ARBA00022670"/>
    </source>
</evidence>